<dbReference type="InterPro" id="IPR019004">
    <property type="entry name" value="YqeY/Aim41"/>
</dbReference>
<name>A0ABS4XBQ1_9MICC</name>
<sequence length="154" mass="16511">MENLKTRLREDMKNHLKAGNRVELMTVRNLLGEINTREKGGKAPVELDDAAVTALLQKEAARRRETAQTYTEAGALDRAASENAEAEIIEAYLPAPLDSAAVQGIIDSAIASLRADGVELSMRSMGSVMKLVSAEVAGRFDGKAVSEMVRAALA</sequence>
<evidence type="ECO:0000313" key="1">
    <source>
        <dbReference type="EMBL" id="MBP2385803.1"/>
    </source>
</evidence>
<dbReference type="InterPro" id="IPR023168">
    <property type="entry name" value="GatB_Yqey_C_2"/>
</dbReference>
<organism evidence="1 2">
    <name type="scientific">Paeniglutamicibacter kerguelensis</name>
    <dbReference type="NCBI Taxonomy" id="254788"/>
    <lineage>
        <taxon>Bacteria</taxon>
        <taxon>Bacillati</taxon>
        <taxon>Actinomycetota</taxon>
        <taxon>Actinomycetes</taxon>
        <taxon>Micrococcales</taxon>
        <taxon>Micrococcaceae</taxon>
        <taxon>Paeniglutamicibacter</taxon>
    </lineage>
</organism>
<dbReference type="InterPro" id="IPR042184">
    <property type="entry name" value="YqeY/Aim41_N"/>
</dbReference>
<dbReference type="Gene3D" id="1.10.10.410">
    <property type="match status" value="1"/>
</dbReference>
<keyword evidence="2" id="KW-1185">Reference proteome</keyword>
<dbReference type="PANTHER" id="PTHR28055:SF1">
    <property type="entry name" value="ALTERED INHERITANCE OF MITOCHONDRIA PROTEIN 41, MITOCHONDRIAL"/>
    <property type="match status" value="1"/>
</dbReference>
<dbReference type="RefSeq" id="WP_209996739.1">
    <property type="nucleotide sequence ID" value="NZ_BAAAJY010000003.1"/>
</dbReference>
<comment type="caution">
    <text evidence="1">The sequence shown here is derived from an EMBL/GenBank/DDBJ whole genome shotgun (WGS) entry which is preliminary data.</text>
</comment>
<dbReference type="Pfam" id="PF09424">
    <property type="entry name" value="YqeY"/>
    <property type="match status" value="1"/>
</dbReference>
<reference evidence="1 2" key="1">
    <citation type="submission" date="2021-03" db="EMBL/GenBank/DDBJ databases">
        <title>Sequencing the genomes of 1000 actinobacteria strains.</title>
        <authorList>
            <person name="Klenk H.-P."/>
        </authorList>
    </citation>
    <scope>NUCLEOTIDE SEQUENCE [LARGE SCALE GENOMIC DNA]</scope>
    <source>
        <strain evidence="1 2">DSM 15797</strain>
    </source>
</reference>
<protein>
    <submittedName>
        <fullName evidence="1">Uncharacterized protein YqeY</fullName>
    </submittedName>
</protein>
<dbReference type="Gene3D" id="1.10.1510.10">
    <property type="entry name" value="Uncharacterised protein YqeY/AIM41 PF09424, N-terminal domain"/>
    <property type="match status" value="1"/>
</dbReference>
<dbReference type="EMBL" id="JAGIOF010000001">
    <property type="protein sequence ID" value="MBP2385803.1"/>
    <property type="molecule type" value="Genomic_DNA"/>
</dbReference>
<dbReference type="Proteomes" id="UP001296993">
    <property type="component" value="Unassembled WGS sequence"/>
</dbReference>
<dbReference type="SUPFAM" id="SSF89095">
    <property type="entry name" value="GatB/YqeY motif"/>
    <property type="match status" value="1"/>
</dbReference>
<evidence type="ECO:0000313" key="2">
    <source>
        <dbReference type="Proteomes" id="UP001296993"/>
    </source>
</evidence>
<gene>
    <name evidence="1" type="ORF">JOF47_001314</name>
</gene>
<accession>A0ABS4XBQ1</accession>
<proteinExistence type="predicted"/>
<dbReference type="InterPro" id="IPR003789">
    <property type="entry name" value="Asn/Gln_tRNA_amidoTrase-B-like"/>
</dbReference>
<dbReference type="PANTHER" id="PTHR28055">
    <property type="entry name" value="ALTERED INHERITANCE OF MITOCHONDRIA PROTEIN 41, MITOCHONDRIAL"/>
    <property type="match status" value="1"/>
</dbReference>